<protein>
    <submittedName>
        <fullName evidence="1">Rna-directed dna polymerase from mobile element jockey-like</fullName>
    </submittedName>
</protein>
<keyword evidence="1" id="KW-0548">Nucleotidyltransferase</keyword>
<sequence>MCVHAPPTLSYTDNRFEINWTTRQSDAPFCGAVDTPEGQDAIQRDLGKLEKEAHVNLMRFNKAKCRVLHLG</sequence>
<proteinExistence type="predicted"/>
<keyword evidence="1" id="KW-0695">RNA-directed DNA polymerase</keyword>
<name>A0A2I0UNT1_LIMLA</name>
<reference evidence="2" key="2">
    <citation type="submission" date="2017-12" db="EMBL/GenBank/DDBJ databases">
        <title>Genome sequence of the Bar-tailed Godwit (Limosa lapponica baueri).</title>
        <authorList>
            <person name="Lima N.C.B."/>
            <person name="Parody-Merino A.M."/>
            <person name="Battley P.F."/>
            <person name="Fidler A.E."/>
            <person name="Prosdocimi F."/>
        </authorList>
    </citation>
    <scope>NUCLEOTIDE SEQUENCE [LARGE SCALE GENOMIC DNA]</scope>
</reference>
<dbReference type="AlphaFoldDB" id="A0A2I0UNT1"/>
<accession>A0A2I0UNT1</accession>
<dbReference type="EMBL" id="KZ505672">
    <property type="protein sequence ID" value="PKU47671.1"/>
    <property type="molecule type" value="Genomic_DNA"/>
</dbReference>
<keyword evidence="1" id="KW-0808">Transferase</keyword>
<evidence type="ECO:0000313" key="2">
    <source>
        <dbReference type="Proteomes" id="UP000233556"/>
    </source>
</evidence>
<organism evidence="1 2">
    <name type="scientific">Limosa lapponica baueri</name>
    <dbReference type="NCBI Taxonomy" id="1758121"/>
    <lineage>
        <taxon>Eukaryota</taxon>
        <taxon>Metazoa</taxon>
        <taxon>Chordata</taxon>
        <taxon>Craniata</taxon>
        <taxon>Vertebrata</taxon>
        <taxon>Euteleostomi</taxon>
        <taxon>Archelosauria</taxon>
        <taxon>Archosauria</taxon>
        <taxon>Dinosauria</taxon>
        <taxon>Saurischia</taxon>
        <taxon>Theropoda</taxon>
        <taxon>Coelurosauria</taxon>
        <taxon>Aves</taxon>
        <taxon>Neognathae</taxon>
        <taxon>Neoaves</taxon>
        <taxon>Charadriiformes</taxon>
        <taxon>Scolopacidae</taxon>
        <taxon>Limosa</taxon>
    </lineage>
</organism>
<evidence type="ECO:0000313" key="1">
    <source>
        <dbReference type="EMBL" id="PKU47671.1"/>
    </source>
</evidence>
<dbReference type="GO" id="GO:0003964">
    <property type="term" value="F:RNA-directed DNA polymerase activity"/>
    <property type="evidence" value="ECO:0007669"/>
    <property type="project" value="UniProtKB-KW"/>
</dbReference>
<reference evidence="2" key="1">
    <citation type="submission" date="2017-11" db="EMBL/GenBank/DDBJ databases">
        <authorList>
            <person name="Lima N.C."/>
            <person name="Parody-Merino A.M."/>
            <person name="Battley P.F."/>
            <person name="Fidler A.E."/>
            <person name="Prosdocimi F."/>
        </authorList>
    </citation>
    <scope>NUCLEOTIDE SEQUENCE [LARGE SCALE GENOMIC DNA]</scope>
</reference>
<keyword evidence="2" id="KW-1185">Reference proteome</keyword>
<gene>
    <name evidence="1" type="ORF">llap_2004</name>
</gene>
<dbReference type="Proteomes" id="UP000233556">
    <property type="component" value="Unassembled WGS sequence"/>
</dbReference>
<dbReference type="OrthoDB" id="10471679at2759"/>